<evidence type="ECO:0000256" key="5">
    <source>
        <dbReference type="ARBA" id="ARBA00022763"/>
    </source>
</evidence>
<dbReference type="PANTHER" id="PTHR43280">
    <property type="entry name" value="ARAC-FAMILY TRANSCRIPTIONAL REGULATOR"/>
    <property type="match status" value="1"/>
</dbReference>
<accession>A0A220U8S6</accession>
<proteinExistence type="predicted"/>
<dbReference type="AlphaFoldDB" id="A0A220U8S6"/>
<dbReference type="PIRSF" id="PIRSF000408">
    <property type="entry name" value="Alkyltransferas_AdaA"/>
    <property type="match status" value="1"/>
</dbReference>
<evidence type="ECO:0000256" key="10">
    <source>
        <dbReference type="ARBA" id="ARBA00023163"/>
    </source>
</evidence>
<dbReference type="FunFam" id="3.40.10.10:FF:000001">
    <property type="entry name" value="DNA-3-methyladenine glycosylase 2"/>
    <property type="match status" value="1"/>
</dbReference>
<keyword evidence="3" id="KW-0808">Transferase</keyword>
<protein>
    <submittedName>
        <fullName evidence="13">AraC family transcriptional regulator</fullName>
    </submittedName>
</protein>
<dbReference type="EMBL" id="CP022315">
    <property type="protein sequence ID" value="ASK64251.1"/>
    <property type="molecule type" value="Genomic_DNA"/>
</dbReference>
<reference evidence="13 14" key="1">
    <citation type="submission" date="2017-07" db="EMBL/GenBank/DDBJ databases">
        <title>Virgibacillus sp. LM2416.</title>
        <authorList>
            <person name="Tak E.J."/>
            <person name="Bae J.-W."/>
        </authorList>
    </citation>
    <scope>NUCLEOTIDE SEQUENCE [LARGE SCALE GENOMIC DNA]</scope>
    <source>
        <strain evidence="13 14">LM2416</strain>
    </source>
</reference>
<dbReference type="GO" id="GO:0003700">
    <property type="term" value="F:DNA-binding transcription factor activity"/>
    <property type="evidence" value="ECO:0007669"/>
    <property type="project" value="InterPro"/>
</dbReference>
<evidence type="ECO:0000313" key="13">
    <source>
        <dbReference type="EMBL" id="ASK64251.1"/>
    </source>
</evidence>
<sequence length="192" mass="22361">MQRESQISNEYWQAIVENDSSYDDSFFYGVKTTGIFCRPSCKSKVPNRENVRVFKNARLALSANFRPCKRCKPDGLHLPDEDWVQQITEWIEQNYQKRINLDILADNAHGSPYHLQRLFKRVQGISPLEYIQKVRMKQASRLLVTTKKTVAEVGLAVGMPNAAYFVTLFKEKMNFTPTEYRKRFQKGEGVNE</sequence>
<dbReference type="Pfam" id="PF02805">
    <property type="entry name" value="Ada_Zn_binding"/>
    <property type="match status" value="1"/>
</dbReference>
<dbReference type="Pfam" id="PF12833">
    <property type="entry name" value="HTH_18"/>
    <property type="match status" value="1"/>
</dbReference>
<organism evidence="13 14">
    <name type="scientific">Virgibacillus phasianinus</name>
    <dbReference type="NCBI Taxonomy" id="2017483"/>
    <lineage>
        <taxon>Bacteria</taxon>
        <taxon>Bacillati</taxon>
        <taxon>Bacillota</taxon>
        <taxon>Bacilli</taxon>
        <taxon>Bacillales</taxon>
        <taxon>Bacillaceae</taxon>
        <taxon>Virgibacillus</taxon>
    </lineage>
</organism>
<dbReference type="OrthoDB" id="9802228at2"/>
<dbReference type="GO" id="GO:0043565">
    <property type="term" value="F:sequence-specific DNA binding"/>
    <property type="evidence" value="ECO:0007669"/>
    <property type="project" value="InterPro"/>
</dbReference>
<keyword evidence="7" id="KW-0805">Transcription regulation</keyword>
<dbReference type="InterPro" id="IPR016220">
    <property type="entry name" value="Me-P-triester_DNA_alkyl-Trfase"/>
</dbReference>
<evidence type="ECO:0000256" key="4">
    <source>
        <dbReference type="ARBA" id="ARBA00022723"/>
    </source>
</evidence>
<evidence type="ECO:0000313" key="14">
    <source>
        <dbReference type="Proteomes" id="UP000198312"/>
    </source>
</evidence>
<evidence type="ECO:0000256" key="9">
    <source>
        <dbReference type="ARBA" id="ARBA00023159"/>
    </source>
</evidence>
<evidence type="ECO:0000256" key="6">
    <source>
        <dbReference type="ARBA" id="ARBA00022833"/>
    </source>
</evidence>
<dbReference type="PANTHER" id="PTHR43280:SF28">
    <property type="entry name" value="HTH-TYPE TRANSCRIPTIONAL ACTIVATOR RHAS"/>
    <property type="match status" value="1"/>
</dbReference>
<keyword evidence="8" id="KW-0238">DNA-binding</keyword>
<dbReference type="KEGG" id="vil:CFK37_01390"/>
<dbReference type="SUPFAM" id="SSF46689">
    <property type="entry name" value="Homeodomain-like"/>
    <property type="match status" value="2"/>
</dbReference>
<dbReference type="Gene3D" id="3.40.10.10">
    <property type="entry name" value="DNA Methylphosphotriester Repair Domain"/>
    <property type="match status" value="1"/>
</dbReference>
<dbReference type="GO" id="GO:0008168">
    <property type="term" value="F:methyltransferase activity"/>
    <property type="evidence" value="ECO:0007669"/>
    <property type="project" value="UniProtKB-KW"/>
</dbReference>
<dbReference type="Proteomes" id="UP000198312">
    <property type="component" value="Chromosome"/>
</dbReference>
<dbReference type="SUPFAM" id="SSF57884">
    <property type="entry name" value="Ada DNA repair protein, N-terminal domain (N-Ada 10)"/>
    <property type="match status" value="1"/>
</dbReference>
<comment type="cofactor">
    <cofactor evidence="1">
        <name>Zn(2+)</name>
        <dbReference type="ChEBI" id="CHEBI:29105"/>
    </cofactor>
</comment>
<keyword evidence="11" id="KW-0234">DNA repair</keyword>
<name>A0A220U8S6_9BACI</name>
<feature type="domain" description="HTH araC/xylS-type" evidence="12">
    <location>
        <begin position="85"/>
        <end position="183"/>
    </location>
</feature>
<dbReference type="InterPro" id="IPR035451">
    <property type="entry name" value="Ada-like_dom_sf"/>
</dbReference>
<evidence type="ECO:0000256" key="3">
    <source>
        <dbReference type="ARBA" id="ARBA00022679"/>
    </source>
</evidence>
<keyword evidence="9" id="KW-0010">Activator</keyword>
<keyword evidence="6" id="KW-0862">Zinc</keyword>
<dbReference type="GO" id="GO:0006307">
    <property type="term" value="P:DNA alkylation repair"/>
    <property type="evidence" value="ECO:0007669"/>
    <property type="project" value="UniProtKB-ARBA"/>
</dbReference>
<evidence type="ECO:0000256" key="1">
    <source>
        <dbReference type="ARBA" id="ARBA00001947"/>
    </source>
</evidence>
<keyword evidence="4" id="KW-0479">Metal-binding</keyword>
<evidence type="ECO:0000256" key="7">
    <source>
        <dbReference type="ARBA" id="ARBA00023015"/>
    </source>
</evidence>
<dbReference type="GO" id="GO:0008270">
    <property type="term" value="F:zinc ion binding"/>
    <property type="evidence" value="ECO:0007669"/>
    <property type="project" value="InterPro"/>
</dbReference>
<dbReference type="PROSITE" id="PS00041">
    <property type="entry name" value="HTH_ARAC_FAMILY_1"/>
    <property type="match status" value="1"/>
</dbReference>
<keyword evidence="2" id="KW-0489">Methyltransferase</keyword>
<evidence type="ECO:0000256" key="11">
    <source>
        <dbReference type="ARBA" id="ARBA00023204"/>
    </source>
</evidence>
<evidence type="ECO:0000256" key="8">
    <source>
        <dbReference type="ARBA" id="ARBA00023125"/>
    </source>
</evidence>
<dbReference type="GO" id="GO:0032259">
    <property type="term" value="P:methylation"/>
    <property type="evidence" value="ECO:0007669"/>
    <property type="project" value="UniProtKB-KW"/>
</dbReference>
<dbReference type="InterPro" id="IPR009057">
    <property type="entry name" value="Homeodomain-like_sf"/>
</dbReference>
<keyword evidence="10" id="KW-0804">Transcription</keyword>
<dbReference type="InterPro" id="IPR018062">
    <property type="entry name" value="HTH_AraC-typ_CS"/>
</dbReference>
<gene>
    <name evidence="13" type="ORF">CFK37_01390</name>
</gene>
<dbReference type="SMART" id="SM00342">
    <property type="entry name" value="HTH_ARAC"/>
    <property type="match status" value="1"/>
</dbReference>
<keyword evidence="14" id="KW-1185">Reference proteome</keyword>
<dbReference type="PROSITE" id="PS01124">
    <property type="entry name" value="HTH_ARAC_FAMILY_2"/>
    <property type="match status" value="1"/>
</dbReference>
<evidence type="ECO:0000259" key="12">
    <source>
        <dbReference type="PROSITE" id="PS01124"/>
    </source>
</evidence>
<dbReference type="InterPro" id="IPR004026">
    <property type="entry name" value="Ada_DNA_repair_Zn-bd"/>
</dbReference>
<keyword evidence="5" id="KW-0227">DNA damage</keyword>
<evidence type="ECO:0000256" key="2">
    <source>
        <dbReference type="ARBA" id="ARBA00022603"/>
    </source>
</evidence>
<dbReference type="Gene3D" id="1.10.10.60">
    <property type="entry name" value="Homeodomain-like"/>
    <property type="match status" value="2"/>
</dbReference>
<dbReference type="InterPro" id="IPR018060">
    <property type="entry name" value="HTH_AraC"/>
</dbReference>